<feature type="region of interest" description="Disordered" evidence="1">
    <location>
        <begin position="184"/>
        <end position="213"/>
    </location>
</feature>
<evidence type="ECO:0000313" key="4">
    <source>
        <dbReference type="Proteomes" id="UP000194577"/>
    </source>
</evidence>
<comment type="caution">
    <text evidence="3">The sequence shown here is derived from an EMBL/GenBank/DDBJ whole genome shotgun (WGS) entry which is preliminary data.</text>
</comment>
<feature type="transmembrane region" description="Helical" evidence="2">
    <location>
        <begin position="47"/>
        <end position="76"/>
    </location>
</feature>
<evidence type="ECO:0000313" key="3">
    <source>
        <dbReference type="EMBL" id="PHP52378.1"/>
    </source>
</evidence>
<gene>
    <name evidence="3" type="ORF">BW737_009775</name>
</gene>
<evidence type="ECO:0000256" key="1">
    <source>
        <dbReference type="SAM" id="MobiDB-lite"/>
    </source>
</evidence>
<feature type="compositionally biased region" description="Low complexity" evidence="1">
    <location>
        <begin position="195"/>
        <end position="206"/>
    </location>
</feature>
<dbReference type="RefSeq" id="WP_086616007.1">
    <property type="nucleotide sequence ID" value="NZ_MTPX02000047.1"/>
</dbReference>
<keyword evidence="2" id="KW-0472">Membrane</keyword>
<keyword evidence="2" id="KW-1133">Transmembrane helix</keyword>
<protein>
    <submittedName>
        <fullName evidence="3">Peptidoglycan-binding protein LysM</fullName>
    </submittedName>
</protein>
<reference evidence="3 4" key="1">
    <citation type="submission" date="2017-10" db="EMBL/GenBank/DDBJ databases">
        <title>Draft genome sequence of cellulolytic Actinomyces sp CtC72 isolated from cattle rumen fluid.</title>
        <authorList>
            <person name="Joshi A.J."/>
            <person name="Vasudevan G."/>
            <person name="Lanjekar V.B."/>
            <person name="Hivarkar S."/>
            <person name="Engineer A."/>
            <person name="Pore S.D."/>
            <person name="Dhakephalkar P.K."/>
            <person name="Dagar S."/>
        </authorList>
    </citation>
    <scope>NUCLEOTIDE SEQUENCE [LARGE SCALE GENOMIC DNA]</scope>
    <source>
        <strain evidence="4">CtC72</strain>
    </source>
</reference>
<accession>A0ABX4MA83</accession>
<keyword evidence="2" id="KW-0812">Transmembrane</keyword>
<evidence type="ECO:0000256" key="2">
    <source>
        <dbReference type="SAM" id="Phobius"/>
    </source>
</evidence>
<organism evidence="3 4">
    <name type="scientific">Actinomyces ruminis</name>
    <dbReference type="NCBI Taxonomy" id="1937003"/>
    <lineage>
        <taxon>Bacteria</taxon>
        <taxon>Bacillati</taxon>
        <taxon>Actinomycetota</taxon>
        <taxon>Actinomycetes</taxon>
        <taxon>Actinomycetales</taxon>
        <taxon>Actinomycetaceae</taxon>
        <taxon>Actinomyces</taxon>
    </lineage>
</organism>
<dbReference type="Proteomes" id="UP000194577">
    <property type="component" value="Unassembled WGS sequence"/>
</dbReference>
<feature type="region of interest" description="Disordered" evidence="1">
    <location>
        <begin position="127"/>
        <end position="168"/>
    </location>
</feature>
<name>A0ABX4MA83_9ACTO</name>
<dbReference type="EMBL" id="MTPX02000047">
    <property type="protein sequence ID" value="PHP52378.1"/>
    <property type="molecule type" value="Genomic_DNA"/>
</dbReference>
<keyword evidence="4" id="KW-1185">Reference proteome</keyword>
<sequence>MRDSVRLAGLGLACAAIMPVLLSATLGSVRTLFALPPAWWGANQLSAAITALGCAAGTVGALWHLVSAAVALVILYRSTRSGVITEFQEPNAGAAVRLLRRWGAPLVRRLAGGVLVVGVTASPALAATDSMPDTDDLGWRPTASAPARPSETESLEPEAVEAAAATAPATQTAVRIPLLPAAESPGAQLSTPHRAAGAAVASESPAMTGTTDTTTHRVAVGESLWSITAGSLGPDAATADIAAAWPRLYQANLEVIGATPGSSTPERF</sequence>
<proteinExistence type="predicted"/>